<evidence type="ECO:0000259" key="1">
    <source>
        <dbReference type="Pfam" id="PF20231"/>
    </source>
</evidence>
<gene>
    <name evidence="2" type="ORF">FSP39_007984</name>
</gene>
<dbReference type="Proteomes" id="UP001186944">
    <property type="component" value="Unassembled WGS sequence"/>
</dbReference>
<organism evidence="2 3">
    <name type="scientific">Pinctada imbricata</name>
    <name type="common">Atlantic pearl-oyster</name>
    <name type="synonym">Pinctada martensii</name>
    <dbReference type="NCBI Taxonomy" id="66713"/>
    <lineage>
        <taxon>Eukaryota</taxon>
        <taxon>Metazoa</taxon>
        <taxon>Spiralia</taxon>
        <taxon>Lophotrochozoa</taxon>
        <taxon>Mollusca</taxon>
        <taxon>Bivalvia</taxon>
        <taxon>Autobranchia</taxon>
        <taxon>Pteriomorphia</taxon>
        <taxon>Pterioida</taxon>
        <taxon>Pterioidea</taxon>
        <taxon>Pteriidae</taxon>
        <taxon>Pinctada</taxon>
    </lineage>
</organism>
<dbReference type="Pfam" id="PF20231">
    <property type="entry name" value="DUF6589"/>
    <property type="match status" value="1"/>
</dbReference>
<dbReference type="AlphaFoldDB" id="A0AA88YHV3"/>
<protein>
    <recommendedName>
        <fullName evidence="1">DUF6589 domain-containing protein</fullName>
    </recommendedName>
</protein>
<dbReference type="InterPro" id="IPR046496">
    <property type="entry name" value="DUF6589"/>
</dbReference>
<feature type="domain" description="DUF6589" evidence="1">
    <location>
        <begin position="118"/>
        <end position="499"/>
    </location>
</feature>
<proteinExistence type="predicted"/>
<sequence length="581" mass="66554">MSPSTKIRILEECSDKNHEALVQHIKTHPIIKITGDNLDIHVRSSRQGLDRQHKDMHMFASNVLSTRISSPDIDNQCPQNNKLDPCKIVLHGFHADILMLSYKILLSRIVCKDEVAYKWMDKVTPKHIPNPYQTEMAQQTKIFQLPLQMKNEAKYEDCVEIMNSYEQSLSNDIILNVCKLSGTTAHLDEFKVITGGDQLTRVRLEGAKDLKRLSTTPVGRLEHIHPLVCELWHLKQDLLEKLFKRFYNKASSAQPCTLSFFKIILKKSDVSLKVKSNFRAHFDFLTMIVKEMIREQFLEVIDGTHIDIPDNISKIRLEAKKQKRDEIIQEIISSYGYDFTTLNSCNDTESDELFNYCCQLCQWGLHIIALNDTAQEGDIMRVIPNLMRCIPLFFSHSKLSKYMVECIDIIMKCENASPLERTRILEGFFVNKRGGQGNNVEADLVQEHAVRNQKDLIRALGANKSEKAMLRATGAANLVTSIVDSFDDTFSTNKKSGHHGEKEGEKDIKAIRQCLRSIRPFKKMYGRQCPPFRFKEPTLRVDNSQLMQTIKVITDRLHVGMIDTSTTEGEEIGENEGLPEI</sequence>
<dbReference type="EMBL" id="VSWD01000006">
    <property type="protein sequence ID" value="KAK3099684.1"/>
    <property type="molecule type" value="Genomic_DNA"/>
</dbReference>
<comment type="caution">
    <text evidence="2">The sequence shown here is derived from an EMBL/GenBank/DDBJ whole genome shotgun (WGS) entry which is preliminary data.</text>
</comment>
<name>A0AA88YHV3_PINIB</name>
<evidence type="ECO:0000313" key="2">
    <source>
        <dbReference type="EMBL" id="KAK3099684.1"/>
    </source>
</evidence>
<reference evidence="2" key="1">
    <citation type="submission" date="2019-08" db="EMBL/GenBank/DDBJ databases">
        <title>The improved chromosome-level genome for the pearl oyster Pinctada fucata martensii using PacBio sequencing and Hi-C.</title>
        <authorList>
            <person name="Zheng Z."/>
        </authorList>
    </citation>
    <scope>NUCLEOTIDE SEQUENCE</scope>
    <source>
        <strain evidence="2">ZZ-2019</strain>
        <tissue evidence="2">Adductor muscle</tissue>
    </source>
</reference>
<accession>A0AA88YHV3</accession>
<evidence type="ECO:0000313" key="3">
    <source>
        <dbReference type="Proteomes" id="UP001186944"/>
    </source>
</evidence>
<keyword evidence="3" id="KW-1185">Reference proteome</keyword>